<dbReference type="EMBL" id="GBRH01259350">
    <property type="protein sequence ID" value="JAD38545.1"/>
    <property type="molecule type" value="Transcribed_RNA"/>
</dbReference>
<accession>A0A0A8ZP61</accession>
<evidence type="ECO:0000313" key="1">
    <source>
        <dbReference type="EMBL" id="JAD38545.1"/>
    </source>
</evidence>
<sequence length="22" mass="2415">MGPLPKEALEVTKFMVPNVSKV</sequence>
<proteinExistence type="predicted"/>
<reference evidence="1" key="1">
    <citation type="submission" date="2014-09" db="EMBL/GenBank/DDBJ databases">
        <authorList>
            <person name="Magalhaes I.L.F."/>
            <person name="Oliveira U."/>
            <person name="Santos F.R."/>
            <person name="Vidigal T.H.D.A."/>
            <person name="Brescovit A.D."/>
            <person name="Santos A.J."/>
        </authorList>
    </citation>
    <scope>NUCLEOTIDE SEQUENCE</scope>
    <source>
        <tissue evidence="1">Shoot tissue taken approximately 20 cm above the soil surface</tissue>
    </source>
</reference>
<dbReference type="AlphaFoldDB" id="A0A0A8ZP61"/>
<name>A0A0A8ZP61_ARUDO</name>
<organism evidence="1">
    <name type="scientific">Arundo donax</name>
    <name type="common">Giant reed</name>
    <name type="synonym">Donax arundinaceus</name>
    <dbReference type="NCBI Taxonomy" id="35708"/>
    <lineage>
        <taxon>Eukaryota</taxon>
        <taxon>Viridiplantae</taxon>
        <taxon>Streptophyta</taxon>
        <taxon>Embryophyta</taxon>
        <taxon>Tracheophyta</taxon>
        <taxon>Spermatophyta</taxon>
        <taxon>Magnoliopsida</taxon>
        <taxon>Liliopsida</taxon>
        <taxon>Poales</taxon>
        <taxon>Poaceae</taxon>
        <taxon>PACMAD clade</taxon>
        <taxon>Arundinoideae</taxon>
        <taxon>Arundineae</taxon>
        <taxon>Arundo</taxon>
    </lineage>
</organism>
<reference evidence="1" key="2">
    <citation type="journal article" date="2015" name="Data Brief">
        <title>Shoot transcriptome of the giant reed, Arundo donax.</title>
        <authorList>
            <person name="Barrero R.A."/>
            <person name="Guerrero F.D."/>
            <person name="Moolhuijzen P."/>
            <person name="Goolsby J.A."/>
            <person name="Tidwell J."/>
            <person name="Bellgard S.E."/>
            <person name="Bellgard M.I."/>
        </authorList>
    </citation>
    <scope>NUCLEOTIDE SEQUENCE</scope>
    <source>
        <tissue evidence="1">Shoot tissue taken approximately 20 cm above the soil surface</tissue>
    </source>
</reference>
<protein>
    <submittedName>
        <fullName evidence="1">Uncharacterized protein</fullName>
    </submittedName>
</protein>